<evidence type="ECO:0000313" key="2">
    <source>
        <dbReference type="Proteomes" id="UP000539473"/>
    </source>
</evidence>
<name>A0A7W8KII0_9DEIO</name>
<evidence type="ECO:0000313" key="1">
    <source>
        <dbReference type="EMBL" id="MBB5378834.1"/>
    </source>
</evidence>
<comment type="caution">
    <text evidence="1">The sequence shown here is derived from an EMBL/GenBank/DDBJ whole genome shotgun (WGS) entry which is preliminary data.</text>
</comment>
<proteinExistence type="predicted"/>
<gene>
    <name evidence="1" type="ORF">HNQ07_004341</name>
</gene>
<dbReference type="EMBL" id="JACHFK010000016">
    <property type="protein sequence ID" value="MBB5378834.1"/>
    <property type="molecule type" value="Genomic_DNA"/>
</dbReference>
<protein>
    <submittedName>
        <fullName evidence="1">Uncharacterized protein</fullName>
    </submittedName>
</protein>
<dbReference type="Proteomes" id="UP000539473">
    <property type="component" value="Unassembled WGS sequence"/>
</dbReference>
<dbReference type="AlphaFoldDB" id="A0A7W8KII0"/>
<reference evidence="1 2" key="1">
    <citation type="submission" date="2020-08" db="EMBL/GenBank/DDBJ databases">
        <title>Genomic Encyclopedia of Type Strains, Phase IV (KMG-IV): sequencing the most valuable type-strain genomes for metagenomic binning, comparative biology and taxonomic classification.</title>
        <authorList>
            <person name="Goeker M."/>
        </authorList>
    </citation>
    <scope>NUCLEOTIDE SEQUENCE [LARGE SCALE GENOMIC DNA]</scope>
    <source>
        <strain evidence="1 2">DSM 27521</strain>
    </source>
</reference>
<sequence>METKTKNPPFADGDGKRIAWYAGSVNLIQNVRKTPSGTERRKAQVAE</sequence>
<organism evidence="1 2">
    <name type="scientific">Deinococcus metalli</name>
    <dbReference type="NCBI Taxonomy" id="1141878"/>
    <lineage>
        <taxon>Bacteria</taxon>
        <taxon>Thermotogati</taxon>
        <taxon>Deinococcota</taxon>
        <taxon>Deinococci</taxon>
        <taxon>Deinococcales</taxon>
        <taxon>Deinococcaceae</taxon>
        <taxon>Deinococcus</taxon>
    </lineage>
</organism>
<accession>A0A7W8KII0</accession>